<gene>
    <name evidence="6" type="ORF">LZC95_01620</name>
</gene>
<dbReference type="PANTHER" id="PTHR42776">
    <property type="entry name" value="SERINE PEPTIDASE S9 FAMILY MEMBER"/>
    <property type="match status" value="1"/>
</dbReference>
<feature type="chain" id="PRO_5046056645" evidence="4">
    <location>
        <begin position="20"/>
        <end position="700"/>
    </location>
</feature>
<dbReference type="PROSITE" id="PS51257">
    <property type="entry name" value="PROKAR_LIPOPROTEIN"/>
    <property type="match status" value="1"/>
</dbReference>
<evidence type="ECO:0000259" key="5">
    <source>
        <dbReference type="Pfam" id="PF00326"/>
    </source>
</evidence>
<feature type="signal peptide" evidence="4">
    <location>
        <begin position="1"/>
        <end position="19"/>
    </location>
</feature>
<accession>A0ABZ2KEN0</accession>
<evidence type="ECO:0000256" key="2">
    <source>
        <dbReference type="ARBA" id="ARBA00022801"/>
    </source>
</evidence>
<evidence type="ECO:0000313" key="6">
    <source>
        <dbReference type="EMBL" id="WXA95540.1"/>
    </source>
</evidence>
<keyword evidence="3" id="KW-0720">Serine protease</keyword>
<dbReference type="InterPro" id="IPR011042">
    <property type="entry name" value="6-blade_b-propeller_TolB-like"/>
</dbReference>
<dbReference type="Proteomes" id="UP001379533">
    <property type="component" value="Chromosome"/>
</dbReference>
<keyword evidence="3" id="KW-0645">Protease</keyword>
<proteinExistence type="predicted"/>
<dbReference type="Gene3D" id="2.120.10.60">
    <property type="entry name" value="Tricorn protease N-terminal domain"/>
    <property type="match status" value="1"/>
</dbReference>
<keyword evidence="2" id="KW-0378">Hydrolase</keyword>
<dbReference type="InterPro" id="IPR029058">
    <property type="entry name" value="AB_hydrolase_fold"/>
</dbReference>
<dbReference type="Gene3D" id="2.120.10.30">
    <property type="entry name" value="TolB, C-terminal domain"/>
    <property type="match status" value="1"/>
</dbReference>
<keyword evidence="1 4" id="KW-0732">Signal</keyword>
<evidence type="ECO:0000256" key="4">
    <source>
        <dbReference type="SAM" id="SignalP"/>
    </source>
</evidence>
<name>A0ABZ2KEN0_9BACT</name>
<evidence type="ECO:0000313" key="7">
    <source>
        <dbReference type="Proteomes" id="UP001379533"/>
    </source>
</evidence>
<organism evidence="6 7">
    <name type="scientific">Pendulispora brunnea</name>
    <dbReference type="NCBI Taxonomy" id="2905690"/>
    <lineage>
        <taxon>Bacteria</taxon>
        <taxon>Pseudomonadati</taxon>
        <taxon>Myxococcota</taxon>
        <taxon>Myxococcia</taxon>
        <taxon>Myxococcales</taxon>
        <taxon>Sorangiineae</taxon>
        <taxon>Pendulisporaceae</taxon>
        <taxon>Pendulispora</taxon>
    </lineage>
</organism>
<dbReference type="Pfam" id="PF00326">
    <property type="entry name" value="Peptidase_S9"/>
    <property type="match status" value="1"/>
</dbReference>
<dbReference type="SUPFAM" id="SSF82171">
    <property type="entry name" value="DPP6 N-terminal domain-like"/>
    <property type="match status" value="1"/>
</dbReference>
<dbReference type="InterPro" id="IPR011659">
    <property type="entry name" value="WD40"/>
</dbReference>
<feature type="domain" description="Peptidase S9 prolyl oligopeptidase catalytic" evidence="5">
    <location>
        <begin position="493"/>
        <end position="699"/>
    </location>
</feature>
<dbReference type="RefSeq" id="WP_394846145.1">
    <property type="nucleotide sequence ID" value="NZ_CP089982.1"/>
</dbReference>
<dbReference type="SUPFAM" id="SSF53474">
    <property type="entry name" value="alpha/beta-Hydrolases"/>
    <property type="match status" value="1"/>
</dbReference>
<dbReference type="Gene3D" id="3.40.50.1820">
    <property type="entry name" value="alpha/beta hydrolase"/>
    <property type="match status" value="1"/>
</dbReference>
<reference evidence="6 7" key="1">
    <citation type="submission" date="2021-12" db="EMBL/GenBank/DDBJ databases">
        <title>Discovery of the Pendulisporaceae a myxobacterial family with distinct sporulation behavior and unique specialized metabolism.</title>
        <authorList>
            <person name="Garcia R."/>
            <person name="Popoff A."/>
            <person name="Bader C.D."/>
            <person name="Loehr J."/>
            <person name="Walesch S."/>
            <person name="Walt C."/>
            <person name="Boldt J."/>
            <person name="Bunk B."/>
            <person name="Haeckl F.J.F.P.J."/>
            <person name="Gunesch A.P."/>
            <person name="Birkelbach J."/>
            <person name="Nuebel U."/>
            <person name="Pietschmann T."/>
            <person name="Bach T."/>
            <person name="Mueller R."/>
        </authorList>
    </citation>
    <scope>NUCLEOTIDE SEQUENCE [LARGE SCALE GENOMIC DNA]</scope>
    <source>
        <strain evidence="6 7">MSr12523</strain>
    </source>
</reference>
<dbReference type="InterPro" id="IPR001375">
    <property type="entry name" value="Peptidase_S9_cat"/>
</dbReference>
<keyword evidence="7" id="KW-1185">Reference proteome</keyword>
<dbReference type="EMBL" id="CP089982">
    <property type="protein sequence ID" value="WXA95540.1"/>
    <property type="molecule type" value="Genomic_DNA"/>
</dbReference>
<evidence type="ECO:0000256" key="3">
    <source>
        <dbReference type="ARBA" id="ARBA00022825"/>
    </source>
</evidence>
<dbReference type="PANTHER" id="PTHR42776:SF13">
    <property type="entry name" value="DIPEPTIDYL-PEPTIDASE 5"/>
    <property type="match status" value="1"/>
</dbReference>
<evidence type="ECO:0000256" key="1">
    <source>
        <dbReference type="ARBA" id="ARBA00022729"/>
    </source>
</evidence>
<dbReference type="Pfam" id="PF07676">
    <property type="entry name" value="PD40"/>
    <property type="match status" value="2"/>
</dbReference>
<sequence length="700" mass="77146">MHMPRPLLPVFACALAACASTSPTAPQAPSVDVASPILPEVRAAAAGPHHAFNVDDMLAMERLEQLDVSPDGKLVVFTVSTADVTANKRRTDLWLATVDGASVRRLTTHPEGDFGARFAPDGKSIYFISRRSGSMQVHRLPLEGGEPSQVTSLPLDVDFAIPFPDGKRLLIAMEVYPDAATVEETAKRDEAKAKSPSKVMAFDQAMFRHWDKWDDGKRSHLFVWRPDGPPIDLMKGSPYDAPPGPFGGPDQVTISPDGRAVVFASKQVGREAAWSTNIDLWRVPTDGSAAPVSLTSKNPAEDTSPVFSPDGSKVAYLAMSRAGFEADRRRVVILDWKSGQSRVLTEAWDRSVATLTWSRNGKTLYATADNLGHRSLFGIAADSGKVTTLVQEGTVADVQVAGDRLVFLRDTLTNPAEIWVSGFDGRTPKPITHINDARVAAIDWGEPQQFTFDGAKGEKVHAWIVKPHGARGPVPVAMLIHGGPQSSFGNHFHYRWNPQIYAGRGFGAIMVDFHGSTGYGQAFTDAIRNDWGGAPYEDIMKGLDAALAKYPYLDKSRMVALGASYGGFMINWINGNTDRFKALVCHDGNLDETTAYFDTEELWFPEWEHGGTPWDNPEGYSKHSPMKLVKNWKTPTMVIHGGKDFRVVDTQGMSTFTALQRRGVPSRFVYFPDENHWVLKPQNSKRWHEEVLGWIEKYSK</sequence>
<protein>
    <submittedName>
        <fullName evidence="6">S9 family peptidase</fullName>
    </submittedName>
</protein>